<feature type="compositionally biased region" description="Basic and acidic residues" evidence="14">
    <location>
        <begin position="112"/>
        <end position="170"/>
    </location>
</feature>
<feature type="compositionally biased region" description="Basic and acidic residues" evidence="14">
    <location>
        <begin position="324"/>
        <end position="355"/>
    </location>
</feature>
<evidence type="ECO:0000256" key="6">
    <source>
        <dbReference type="ARBA" id="ARBA00022685"/>
    </source>
</evidence>
<feature type="non-terminal residue" evidence="15">
    <location>
        <position position="704"/>
    </location>
</feature>
<evidence type="ECO:0000256" key="11">
    <source>
        <dbReference type="ARBA" id="ARBA00039221"/>
    </source>
</evidence>
<evidence type="ECO:0000256" key="5">
    <source>
        <dbReference type="ARBA" id="ARBA00022641"/>
    </source>
</evidence>
<dbReference type="PRINTS" id="PR00659">
    <property type="entry name" value="CHROMOGRANIN"/>
</dbReference>
<feature type="compositionally biased region" description="Basic and acidic residues" evidence="14">
    <location>
        <begin position="478"/>
        <end position="502"/>
    </location>
</feature>
<keyword evidence="4" id="KW-0597">Phosphoprotein</keyword>
<accession>A0A7K7BAJ9</accession>
<dbReference type="Pfam" id="PF01271">
    <property type="entry name" value="Granin"/>
    <property type="match status" value="1"/>
</dbReference>
<keyword evidence="10" id="KW-0325">Glycoprotein</keyword>
<evidence type="ECO:0000313" key="16">
    <source>
        <dbReference type="Proteomes" id="UP000531938"/>
    </source>
</evidence>
<feature type="compositionally biased region" description="Basic and acidic residues" evidence="14">
    <location>
        <begin position="363"/>
        <end position="430"/>
    </location>
</feature>
<feature type="compositionally biased region" description="Basic and acidic residues" evidence="14">
    <location>
        <begin position="257"/>
        <end position="301"/>
    </location>
</feature>
<feature type="compositionally biased region" description="Basic and acidic residues" evidence="14">
    <location>
        <begin position="183"/>
        <end position="233"/>
    </location>
</feature>
<evidence type="ECO:0000313" key="15">
    <source>
        <dbReference type="EMBL" id="NWY05332.1"/>
    </source>
</evidence>
<keyword evidence="9" id="KW-1015">Disulfide bond</keyword>
<evidence type="ECO:0000256" key="10">
    <source>
        <dbReference type="ARBA" id="ARBA00023180"/>
    </source>
</evidence>
<feature type="region of interest" description="Disordered" evidence="14">
    <location>
        <begin position="112"/>
        <end position="536"/>
    </location>
</feature>
<evidence type="ECO:0000256" key="9">
    <source>
        <dbReference type="ARBA" id="ARBA00023157"/>
    </source>
</evidence>
<organism evidence="15 16">
    <name type="scientific">Nothoprocta ornata</name>
    <dbReference type="NCBI Taxonomy" id="83376"/>
    <lineage>
        <taxon>Eukaryota</taxon>
        <taxon>Metazoa</taxon>
        <taxon>Chordata</taxon>
        <taxon>Craniata</taxon>
        <taxon>Vertebrata</taxon>
        <taxon>Euteleostomi</taxon>
        <taxon>Archelosauria</taxon>
        <taxon>Archosauria</taxon>
        <taxon>Dinosauria</taxon>
        <taxon>Saurischia</taxon>
        <taxon>Theropoda</taxon>
        <taxon>Coelurosauria</taxon>
        <taxon>Aves</taxon>
        <taxon>Palaeognathae</taxon>
        <taxon>Tinamiformes</taxon>
        <taxon>Tinamidae</taxon>
        <taxon>Nothoprocta</taxon>
    </lineage>
</organism>
<proteinExistence type="inferred from homology"/>
<evidence type="ECO:0000256" key="3">
    <source>
        <dbReference type="ARBA" id="ARBA00022525"/>
    </source>
</evidence>
<keyword evidence="8" id="KW-0654">Proteoglycan</keyword>
<comment type="subunit">
    <text evidence="13">Interacts with ITPR1 in the secretory granules.</text>
</comment>
<evidence type="ECO:0000256" key="1">
    <source>
        <dbReference type="ARBA" id="ARBA00004613"/>
    </source>
</evidence>
<feature type="compositionally biased region" description="Basic and acidic residues" evidence="14">
    <location>
        <begin position="512"/>
        <end position="536"/>
    </location>
</feature>
<feature type="region of interest" description="Disordered" evidence="14">
    <location>
        <begin position="653"/>
        <end position="677"/>
    </location>
</feature>
<keyword evidence="6" id="KW-0165">Cleavage on pair of basic residues</keyword>
<evidence type="ECO:0000256" key="14">
    <source>
        <dbReference type="SAM" id="MobiDB-lite"/>
    </source>
</evidence>
<evidence type="ECO:0000256" key="4">
    <source>
        <dbReference type="ARBA" id="ARBA00022553"/>
    </source>
</evidence>
<keyword evidence="3" id="KW-0964">Secreted</keyword>
<dbReference type="PANTHER" id="PTHR10583:SF4">
    <property type="entry name" value="SECRETOGRANIN-1"/>
    <property type="match status" value="1"/>
</dbReference>
<dbReference type="AlphaFoldDB" id="A0A7K7BAJ9"/>
<dbReference type="Proteomes" id="UP000531938">
    <property type="component" value="Unassembled WGS sequence"/>
</dbReference>
<name>A0A7K7BAJ9_9AVES</name>
<feature type="compositionally biased region" description="Basic and acidic residues" evidence="14">
    <location>
        <begin position="453"/>
        <end position="465"/>
    </location>
</feature>
<sequence length="704" mass="81760">KSQLSPICLCSGTMEGKWTSPSPHSEESSILDLPSACDLAENFLPSHSTENSEEPCFFVDTPPSPPTGVSAVPADKARIEEMVTECIVEVLSNALSKPNAPPINPECKEILRKSGKNDREQNGDKQVEMRHLREPAENEEHHAGSVEKEQGQTEMESKTRRKGSDERKLDWEEDKSEEEEDGRDISVQEAREDERQMEEMRHHQEAREDGNSYYREDRSKESRHRDEEAERAVPNKKSAGTEESPDGNDQHATGWAHPEERTQSPGKRIHEGEEGEAERSAGYRHESEERDSSHQRPREDSVESEEAAEGKEAHRAERYHRKHRMDDSQEERAHSGEKGKLAEEANEEEGRPWDRRNRHRHRQEPERQREERRGESEEEKRDSDWGGEEHGERSQEEGQRHRQSEEKWQEERRAHDGSREAARQRAEGRTYGEGGEGPDRYHKGGSEEEEEEEQHRGVERRRLQDSEDEEMQKVSIGESREQLRRHYSTEDRESAEQHHDPGDSEEEEEDHSSEQIRNAEEGRLAERGQYKGRFPADTERGAAALYGPLRSLLRWKSHRLEKKEHVGQQLPESKGEAGPARAEGNLFPEYDYDWWERKQILDALNHGRAEKRNLGKGSRFDAKRQYNRMDELAQLLDFRKKAAEFPELYDSGEDIKKRHGIRNDRGDLRQRPLTQEEEKELENLAAMDLELQKIAEKLNDKRRG</sequence>
<dbReference type="InterPro" id="IPR001990">
    <property type="entry name" value="Granin"/>
</dbReference>
<keyword evidence="16" id="KW-1185">Reference proteome</keyword>
<comment type="similarity">
    <text evidence="2">Belongs to the chromogranin/secretogranin protein family.</text>
</comment>
<evidence type="ECO:0000256" key="13">
    <source>
        <dbReference type="ARBA" id="ARBA00044763"/>
    </source>
</evidence>
<protein>
    <recommendedName>
        <fullName evidence="11">Secretogranin-1</fullName>
    </recommendedName>
    <alternativeName>
        <fullName evidence="12">Chromogranin-B</fullName>
    </alternativeName>
</protein>
<reference evidence="15 16" key="1">
    <citation type="submission" date="2019-09" db="EMBL/GenBank/DDBJ databases">
        <title>Bird 10,000 Genomes (B10K) Project - Family phase.</title>
        <authorList>
            <person name="Zhang G."/>
        </authorList>
    </citation>
    <scope>NUCLEOTIDE SEQUENCE [LARGE SCALE GENOMIC DNA]</scope>
    <source>
        <strain evidence="15">B10K-MSB-03</strain>
    </source>
</reference>
<feature type="compositionally biased region" description="Acidic residues" evidence="14">
    <location>
        <begin position="171"/>
        <end position="182"/>
    </location>
</feature>
<evidence type="ECO:0000256" key="2">
    <source>
        <dbReference type="ARBA" id="ARBA00005723"/>
    </source>
</evidence>
<dbReference type="PROSITE" id="PS00422">
    <property type="entry name" value="GRANINS_1"/>
    <property type="match status" value="1"/>
</dbReference>
<dbReference type="GO" id="GO:0030141">
    <property type="term" value="C:secretory granule"/>
    <property type="evidence" value="ECO:0007669"/>
    <property type="project" value="InterPro"/>
</dbReference>
<keyword evidence="7" id="KW-0732">Signal</keyword>
<evidence type="ECO:0000256" key="12">
    <source>
        <dbReference type="ARBA" id="ARBA00042410"/>
    </source>
</evidence>
<feature type="compositionally biased region" description="Basic and acidic residues" evidence="14">
    <location>
        <begin position="653"/>
        <end position="676"/>
    </location>
</feature>
<dbReference type="PANTHER" id="PTHR10583">
    <property type="entry name" value="CHROMOGRANIN"/>
    <property type="match status" value="1"/>
</dbReference>
<dbReference type="GO" id="GO:0005615">
    <property type="term" value="C:extracellular space"/>
    <property type="evidence" value="ECO:0007669"/>
    <property type="project" value="TreeGrafter"/>
</dbReference>
<dbReference type="InterPro" id="IPR001819">
    <property type="entry name" value="Chromogranin_AB"/>
</dbReference>
<comment type="subcellular location">
    <subcellularLocation>
        <location evidence="1">Secreted</location>
    </subcellularLocation>
</comment>
<evidence type="ECO:0000256" key="7">
    <source>
        <dbReference type="ARBA" id="ARBA00022729"/>
    </source>
</evidence>
<keyword evidence="5" id="KW-0765">Sulfation</keyword>
<comment type="caution">
    <text evidence="15">The sequence shown here is derived from an EMBL/GenBank/DDBJ whole genome shotgun (WGS) entry which is preliminary data.</text>
</comment>
<dbReference type="InterPro" id="IPR018054">
    <property type="entry name" value="Chromogranin_CS"/>
</dbReference>
<feature type="region of interest" description="Disordered" evidence="14">
    <location>
        <begin position="563"/>
        <end position="584"/>
    </location>
</feature>
<dbReference type="EMBL" id="VZSH01000239">
    <property type="protein sequence ID" value="NWY05332.1"/>
    <property type="molecule type" value="Genomic_DNA"/>
</dbReference>
<feature type="non-terminal residue" evidence="15">
    <location>
        <position position="1"/>
    </location>
</feature>
<gene>
    <name evidence="15" type="primary">Chgb</name>
    <name evidence="15" type="ORF">NOTORN_R02730</name>
</gene>
<evidence type="ECO:0000256" key="8">
    <source>
        <dbReference type="ARBA" id="ARBA00022974"/>
    </source>
</evidence>
<feature type="compositionally biased region" description="Basic and acidic residues" evidence="14">
    <location>
        <begin position="437"/>
        <end position="446"/>
    </location>
</feature>